<name>A0ACB9YLQ5_9PEZI</name>
<sequence length="841" mass="97117">MLAKEADNETYSDDQGTTDSLQIDDLDGPNAIPPSRNCFDLQNWAEFSTRIEVDEKAKPSKWQHCPEMDKMEKSNTKLMAPEPYRIRIRSPSLLKKLKEITGFDTTVGPYRHRLTLISPFKMLVTSADTLQEHLDMLDRTNVTTFPRQDPLDSEHRLRWPINSNKPSYEDDTDRVREHLRVLCDVARKYLGPQIELHRNLSSETTEIAFSDLWYAFKPGFEVRSSGQSQIQLYQVLKVTCSREGVGYGDVTPRTVYSKLKNDGWAGGSFVIECFYIHFDGVRFGPVNKTFYIPRFEKTKDIRALPIYPIQCDPDARNLQKRLEKRGSDFLKLSSPEVTAHRTYKGMTLDRNREQVDSEVIIDFSLSYISMRDTRPKIGLDNLIGDDKREFTQPCCGNDVIFDDYEVDEKERSDFKENSKHLFEPRQSDLTDDHKRLLPPMVYGFVLRTRRWGTFDIDELKTLNYDNSNWDDLVVEKETKETVLALVDDHERPNSLPGASAKMDSVLSSVELVQGKGRGLIILLHGEPGVGKTSTAECVAAYTKRPLFPITCGDIGDKAIEVEENLEMTFQLAHKWGCVLLIDEADTRSEQSNIQRNAIVSSESSHQTGPRKTLTIRSVFLRSLEYYIGILFLTSNRVSKIDRAFMSRIHLSLYYPRLDKKKTLLIWRNNLKRIKIEFAKENKHIEIEEDDILRFAKRHFRELDKEPSLKVWNGRQIRNAFQTAIAMATFQARKRTAAAKENQEQSTPILSEKHFKEVAKNALRFEKYLIAIKGGKGYSEIALDWKWRDESDSGDDISEFERQMSKKRKNRGKEKNSRKNKKRKEAISREDTSEVTSMSGSE</sequence>
<comment type="caution">
    <text evidence="1">The sequence shown here is derived from an EMBL/GenBank/DDBJ whole genome shotgun (WGS) entry which is preliminary data.</text>
</comment>
<evidence type="ECO:0000313" key="1">
    <source>
        <dbReference type="EMBL" id="KAI4859745.1"/>
    </source>
</evidence>
<evidence type="ECO:0000313" key="2">
    <source>
        <dbReference type="Proteomes" id="UP001497700"/>
    </source>
</evidence>
<keyword evidence="2" id="KW-1185">Reference proteome</keyword>
<gene>
    <name evidence="1" type="ORF">F4820DRAFT_462232</name>
</gene>
<organism evidence="1 2">
    <name type="scientific">Hypoxylon rubiginosum</name>
    <dbReference type="NCBI Taxonomy" id="110542"/>
    <lineage>
        <taxon>Eukaryota</taxon>
        <taxon>Fungi</taxon>
        <taxon>Dikarya</taxon>
        <taxon>Ascomycota</taxon>
        <taxon>Pezizomycotina</taxon>
        <taxon>Sordariomycetes</taxon>
        <taxon>Xylariomycetidae</taxon>
        <taxon>Xylariales</taxon>
        <taxon>Hypoxylaceae</taxon>
        <taxon>Hypoxylon</taxon>
    </lineage>
</organism>
<dbReference type="EMBL" id="MU393615">
    <property type="protein sequence ID" value="KAI4859745.1"/>
    <property type="molecule type" value="Genomic_DNA"/>
</dbReference>
<protein>
    <submittedName>
        <fullName evidence="1">P-loop containing nucleoside triphosphate hydrolase protein</fullName>
    </submittedName>
</protein>
<keyword evidence="1" id="KW-0378">Hydrolase</keyword>
<accession>A0ACB9YLQ5</accession>
<proteinExistence type="predicted"/>
<dbReference type="Proteomes" id="UP001497700">
    <property type="component" value="Unassembled WGS sequence"/>
</dbReference>
<reference evidence="1 2" key="1">
    <citation type="journal article" date="2022" name="New Phytol.">
        <title>Ecological generalism drives hyperdiversity of secondary metabolite gene clusters in xylarialean endophytes.</title>
        <authorList>
            <person name="Franco M.E.E."/>
            <person name="Wisecaver J.H."/>
            <person name="Arnold A.E."/>
            <person name="Ju Y.M."/>
            <person name="Slot J.C."/>
            <person name="Ahrendt S."/>
            <person name="Moore L.P."/>
            <person name="Eastman K.E."/>
            <person name="Scott K."/>
            <person name="Konkel Z."/>
            <person name="Mondo S.J."/>
            <person name="Kuo A."/>
            <person name="Hayes R.D."/>
            <person name="Haridas S."/>
            <person name="Andreopoulos B."/>
            <person name="Riley R."/>
            <person name="LaButti K."/>
            <person name="Pangilinan J."/>
            <person name="Lipzen A."/>
            <person name="Amirebrahimi M."/>
            <person name="Yan J."/>
            <person name="Adam C."/>
            <person name="Keymanesh K."/>
            <person name="Ng V."/>
            <person name="Louie K."/>
            <person name="Northen T."/>
            <person name="Drula E."/>
            <person name="Henrissat B."/>
            <person name="Hsieh H.M."/>
            <person name="Youens-Clark K."/>
            <person name="Lutzoni F."/>
            <person name="Miadlikowska J."/>
            <person name="Eastwood D.C."/>
            <person name="Hamelin R.C."/>
            <person name="Grigoriev I.V."/>
            <person name="U'Ren J.M."/>
        </authorList>
    </citation>
    <scope>NUCLEOTIDE SEQUENCE [LARGE SCALE GENOMIC DNA]</scope>
    <source>
        <strain evidence="1 2">CBS 119005</strain>
    </source>
</reference>